<evidence type="ECO:0000256" key="4">
    <source>
        <dbReference type="ARBA" id="ARBA00022741"/>
    </source>
</evidence>
<keyword evidence="2" id="KW-0813">Transport</keyword>
<organism evidence="7 8">
    <name type="scientific">Polaribacter atrinae</name>
    <dbReference type="NCBI Taxonomy" id="1333662"/>
    <lineage>
        <taxon>Bacteria</taxon>
        <taxon>Pseudomonadati</taxon>
        <taxon>Bacteroidota</taxon>
        <taxon>Flavobacteriia</taxon>
        <taxon>Flavobacteriales</taxon>
        <taxon>Flavobacteriaceae</taxon>
    </lineage>
</organism>
<dbReference type="PANTHER" id="PTHR42711">
    <property type="entry name" value="ABC TRANSPORTER ATP-BINDING PROTEIN"/>
    <property type="match status" value="1"/>
</dbReference>
<dbReference type="STRING" id="1333662.LPB303_02420"/>
<evidence type="ECO:0000256" key="1">
    <source>
        <dbReference type="ARBA" id="ARBA00005417"/>
    </source>
</evidence>
<dbReference type="SUPFAM" id="SSF52540">
    <property type="entry name" value="P-loop containing nucleoside triphosphate hydrolases"/>
    <property type="match status" value="1"/>
</dbReference>
<proteinExistence type="inferred from homology"/>
<dbReference type="AlphaFoldDB" id="A0A176TEQ8"/>
<feature type="domain" description="ABC transporter" evidence="6">
    <location>
        <begin position="89"/>
        <end position="322"/>
    </location>
</feature>
<keyword evidence="4" id="KW-0547">Nucleotide-binding</keyword>
<dbReference type="InterPro" id="IPR027417">
    <property type="entry name" value="P-loop_NTPase"/>
</dbReference>
<evidence type="ECO:0000259" key="6">
    <source>
        <dbReference type="PROSITE" id="PS50893"/>
    </source>
</evidence>
<dbReference type="OrthoDB" id="963173at2"/>
<gene>
    <name evidence="7" type="ORF">LPB303_02420</name>
</gene>
<evidence type="ECO:0000256" key="2">
    <source>
        <dbReference type="ARBA" id="ARBA00022448"/>
    </source>
</evidence>
<evidence type="ECO:0000256" key="5">
    <source>
        <dbReference type="ARBA" id="ARBA00022840"/>
    </source>
</evidence>
<keyword evidence="8" id="KW-1185">Reference proteome</keyword>
<comment type="caution">
    <text evidence="7">The sequence shown here is derived from an EMBL/GenBank/DDBJ whole genome shotgun (WGS) entry which is preliminary data.</text>
</comment>
<dbReference type="Proteomes" id="UP000076923">
    <property type="component" value="Unassembled WGS sequence"/>
</dbReference>
<dbReference type="PANTHER" id="PTHR42711:SF5">
    <property type="entry name" value="ABC TRANSPORTER ATP-BINDING PROTEIN NATA"/>
    <property type="match status" value="1"/>
</dbReference>
<dbReference type="InterPro" id="IPR003593">
    <property type="entry name" value="AAA+_ATPase"/>
</dbReference>
<keyword evidence="5" id="KW-0067">ATP-binding</keyword>
<dbReference type="GO" id="GO:0005524">
    <property type="term" value="F:ATP binding"/>
    <property type="evidence" value="ECO:0007669"/>
    <property type="project" value="UniProtKB-KW"/>
</dbReference>
<evidence type="ECO:0000313" key="7">
    <source>
        <dbReference type="EMBL" id="OAD46408.1"/>
    </source>
</evidence>
<comment type="similarity">
    <text evidence="1">Belongs to the ABC transporter superfamily.</text>
</comment>
<evidence type="ECO:0000256" key="3">
    <source>
        <dbReference type="ARBA" id="ARBA00022458"/>
    </source>
</evidence>
<name>A0A176TEQ8_9FLAO</name>
<dbReference type="RefSeq" id="WP_068447757.1">
    <property type="nucleotide sequence ID" value="NZ_CP150660.1"/>
</dbReference>
<dbReference type="InterPro" id="IPR003439">
    <property type="entry name" value="ABC_transporter-like_ATP-bd"/>
</dbReference>
<dbReference type="GO" id="GO:0016887">
    <property type="term" value="F:ATP hydrolysis activity"/>
    <property type="evidence" value="ECO:0007669"/>
    <property type="project" value="InterPro"/>
</dbReference>
<protein>
    <recommendedName>
        <fullName evidence="6">ABC transporter domain-containing protein</fullName>
    </recommendedName>
</protein>
<dbReference type="InterPro" id="IPR050763">
    <property type="entry name" value="ABC_transporter_ATP-binding"/>
</dbReference>
<dbReference type="Pfam" id="PF00005">
    <property type="entry name" value="ABC_tran"/>
    <property type="match status" value="1"/>
</dbReference>
<dbReference type="PROSITE" id="PS50893">
    <property type="entry name" value="ABC_TRANSPORTER_2"/>
    <property type="match status" value="1"/>
</dbReference>
<accession>A0A176TEQ8</accession>
<dbReference type="EMBL" id="LVWE01000003">
    <property type="protein sequence ID" value="OAD46408.1"/>
    <property type="molecule type" value="Genomic_DNA"/>
</dbReference>
<reference evidence="7 8" key="1">
    <citation type="submission" date="2016-02" db="EMBL/GenBank/DDBJ databases">
        <title>Draft genome sequence of Polaribacter atrinae KACC17473.</title>
        <authorList>
            <person name="Shin S.-K."/>
            <person name="Yi H."/>
        </authorList>
    </citation>
    <scope>NUCLEOTIDE SEQUENCE [LARGE SCALE GENOMIC DNA]</scope>
    <source>
        <strain evidence="7 8">KACC 17473</strain>
    </source>
</reference>
<dbReference type="SMART" id="SM00382">
    <property type="entry name" value="AAA"/>
    <property type="match status" value="1"/>
</dbReference>
<sequence length="386" mass="44100">MIQTQEELIENALLYFKRGDFSLGYRTLLDASLNTDSVEVFTKVLDFVEKYETESSDDKSSLLLLFTECCNQLKNIKIETKNLVGTTILKAENITKDYNSGRFVLGPVNIELKKGDIFGLVGENGNGKTTLLTVLASLNKVSAGSLEYSFSSENKDAYDVLSKLVYIPQRTAVWYGKVLDNLKFALVHYGVKGKKNDLLVLMMVARFGLWKYKDLKWSELSSGYKMRFELARTMLRKPEIILLDEPLANLDILAQQIILEDLKMMSKSPVNPIAMVFSSQQLYEVEKISDEVIYLRNGKPSNELNIAEKTEKQLIIELDATNSREELETVFKELNLEKLEFNGGVYILYFKDEITFNNVLNTIAIHQLNVTYIRDISKSTRRFFVS</sequence>
<keyword evidence="3" id="KW-0536">Nodulation</keyword>
<dbReference type="Gene3D" id="3.40.50.300">
    <property type="entry name" value="P-loop containing nucleotide triphosphate hydrolases"/>
    <property type="match status" value="1"/>
</dbReference>
<evidence type="ECO:0000313" key="8">
    <source>
        <dbReference type="Proteomes" id="UP000076923"/>
    </source>
</evidence>